<dbReference type="Proteomes" id="UP001221757">
    <property type="component" value="Unassembled WGS sequence"/>
</dbReference>
<sequence length="267" mass="30365">MERRSLKCRCWERDSTRVAAHRLLATELDAQLSRGLAKISKKVARDDQGQHAGALVIMMRMGCHIIRRTMLEPYLGASDALGDPSTECREFLSPRKARARIADSGRAWQPRQRVGGATKGIRWIQELDSCDDQEGGGKIISESHQSIRYRIKRRCISHSLYTHHWFEAQFIKRRDAWTVSSWYEHIFNVAVHVNFRAHVYPPSRCSQLERPAMSRAGNNGIPVKGGSRRCEVRGGLVHCETHVGRLFVSTRVKEVNDDAGGHLRAEE</sequence>
<proteinExistence type="predicted"/>
<dbReference type="AlphaFoldDB" id="A0AAD7D7D5"/>
<reference evidence="1" key="1">
    <citation type="submission" date="2023-03" db="EMBL/GenBank/DDBJ databases">
        <title>Massive genome expansion in bonnet fungi (Mycena s.s.) driven by repeated elements and novel gene families across ecological guilds.</title>
        <authorList>
            <consortium name="Lawrence Berkeley National Laboratory"/>
            <person name="Harder C.B."/>
            <person name="Miyauchi S."/>
            <person name="Viragh M."/>
            <person name="Kuo A."/>
            <person name="Thoen E."/>
            <person name="Andreopoulos B."/>
            <person name="Lu D."/>
            <person name="Skrede I."/>
            <person name="Drula E."/>
            <person name="Henrissat B."/>
            <person name="Morin E."/>
            <person name="Kohler A."/>
            <person name="Barry K."/>
            <person name="LaButti K."/>
            <person name="Morin E."/>
            <person name="Salamov A."/>
            <person name="Lipzen A."/>
            <person name="Mereny Z."/>
            <person name="Hegedus B."/>
            <person name="Baldrian P."/>
            <person name="Stursova M."/>
            <person name="Weitz H."/>
            <person name="Taylor A."/>
            <person name="Grigoriev I.V."/>
            <person name="Nagy L.G."/>
            <person name="Martin F."/>
            <person name="Kauserud H."/>
        </authorList>
    </citation>
    <scope>NUCLEOTIDE SEQUENCE</scope>
    <source>
        <strain evidence="1">CBHHK067</strain>
    </source>
</reference>
<keyword evidence="2" id="KW-1185">Reference proteome</keyword>
<protein>
    <submittedName>
        <fullName evidence="1">Uncharacterized protein</fullName>
    </submittedName>
</protein>
<comment type="caution">
    <text evidence="1">The sequence shown here is derived from an EMBL/GenBank/DDBJ whole genome shotgun (WGS) entry which is preliminary data.</text>
</comment>
<dbReference type="EMBL" id="JARKIE010000139">
    <property type="protein sequence ID" value="KAJ7677360.1"/>
    <property type="molecule type" value="Genomic_DNA"/>
</dbReference>
<gene>
    <name evidence="1" type="ORF">B0H17DRAFT_117145</name>
</gene>
<accession>A0AAD7D7D5</accession>
<organism evidence="1 2">
    <name type="scientific">Mycena rosella</name>
    <name type="common">Pink bonnet</name>
    <name type="synonym">Agaricus rosellus</name>
    <dbReference type="NCBI Taxonomy" id="1033263"/>
    <lineage>
        <taxon>Eukaryota</taxon>
        <taxon>Fungi</taxon>
        <taxon>Dikarya</taxon>
        <taxon>Basidiomycota</taxon>
        <taxon>Agaricomycotina</taxon>
        <taxon>Agaricomycetes</taxon>
        <taxon>Agaricomycetidae</taxon>
        <taxon>Agaricales</taxon>
        <taxon>Marasmiineae</taxon>
        <taxon>Mycenaceae</taxon>
        <taxon>Mycena</taxon>
    </lineage>
</organism>
<evidence type="ECO:0000313" key="2">
    <source>
        <dbReference type="Proteomes" id="UP001221757"/>
    </source>
</evidence>
<name>A0AAD7D7D5_MYCRO</name>
<evidence type="ECO:0000313" key="1">
    <source>
        <dbReference type="EMBL" id="KAJ7677360.1"/>
    </source>
</evidence>